<dbReference type="GO" id="GO:0005783">
    <property type="term" value="C:endoplasmic reticulum"/>
    <property type="evidence" value="ECO:0007669"/>
    <property type="project" value="TreeGrafter"/>
</dbReference>
<evidence type="ECO:0000256" key="4">
    <source>
        <dbReference type="ARBA" id="ARBA00023239"/>
    </source>
</evidence>
<keyword evidence="4" id="KW-0456">Lyase</keyword>
<feature type="region of interest" description="Disordered" evidence="5">
    <location>
        <begin position="701"/>
        <end position="776"/>
    </location>
</feature>
<dbReference type="Gene3D" id="3.20.19.10">
    <property type="entry name" value="Aconitase, domain 4"/>
    <property type="match status" value="1"/>
</dbReference>
<evidence type="ECO:0000256" key="5">
    <source>
        <dbReference type="SAM" id="MobiDB-lite"/>
    </source>
</evidence>
<feature type="compositionally biased region" description="Basic and acidic residues" evidence="5">
    <location>
        <begin position="1406"/>
        <end position="1417"/>
    </location>
</feature>
<dbReference type="GO" id="GO:0004467">
    <property type="term" value="F:long-chain fatty acid-CoA ligase activity"/>
    <property type="evidence" value="ECO:0007669"/>
    <property type="project" value="TreeGrafter"/>
</dbReference>
<sequence length="1459" mass="162096">MCLDVEPQLRGPTRTRWTYSSPAMAAAAAIHGRFTDVRNIQTTTRVHQPKAVGKAAGSPKFEVWRGISSVLEASNVDTDNVIPAVFLKTIKRTGLGQALFRSLRYRLPFNQAKILIVTGPNFGCGSSREHAPWALLDFGVTCVIATRMLPLILPQKEVDQLARLASEGNEVEVDLVNQQVRAADFVSPPWRMANNWSLDPVDWDHGNFGAKFVFSGGNQYMGWCCWTERTHPAHLPKFSGGAITLSVEVMLPPPRGRRSRRGYCMRRFERYRQNALAPHVASGSTTAALENNEEDLRDGDSNSDTEATSDPNDGTHFYFVPRYRQEDPEPGEPITTPETLAARYKRLSFGRVVIAPRGGESFCKASWIPFDTMSPEETLGWQKLVCYLIERTHYVNEVEVNGSLLGGCMWADGWRKSTTRAESFGRYCSVTKLVLLMSLAQYNQQDEAAAAREATEFIAKSLMLVSPGVFEAYRKILIDNNLPAMAHMEYPTPYNTFDFASFLTFTMYDFYNAPHKDSDKNFWTLVIWIPIFNPLTSKDDDPILADVGFDMVGGSSPCIGTRLTWDCSSQPVQPRPDYQWLSYAQVLAKIRDLSAGFVELLRPSHTLPSPSSSSAAPPDGEVVLDRPRLALWCPSSPSWTISEYAAYRNSITVVSINDQLPAQTASAIIHDTHPRAIILSTHNFNRLATFRVHQRRYQITNSRADSSDLQSSRADSLHSDIDKLSLKSRKKTAPNEPPRATLSDSGRPTAPHRDQSLASPLSDASPCTSSSSAHPSPIRLSAFPEPIYIIIDPLQLSSHTRLDALHLGLTFYSLEEVARIGHSHILSSLPVDAPDLTLEPQKVIQAVKLNHLRPGSRTVAGIVYSSGTTGNPKPCVLTHGNFAANLAAFNRLVEQGQLRNLHTQELVQFSYLPLHHIYEKMTQAWVLNQGGSIGFSSLESLRILEDISVLEPTFLATTPSFLTHQILDRRLQFLDHFSSFKSPIETYLLNKAIEQKLKMLKAGFGEHIWLWDRFVLGYLRDQLGGRLKWIISGTSPLSKHVAELLSVSLSVKISEGYGLTETCGAACFTVEDGSNTFVVGHVGPPLPCCEVKLEKVEGLVPTQDSPFEEGRVYMRGPNVFAGYLVPRTAASEERIESAVDAEGWLATGDIGYMDDSGRLHLVDRLLTTVEGRGRSGTLLGQQIHNQFNLVDLDKIQQRLLAAVPEVAQMFVSGRVAKTHAEVGIGQVGDLVGFVVVHTRAFVRWIAHHHLLPNPNNQVLLRPPDLEHDDNNNDGGGHRWLSLFSAGEEWEIVQQLQPGVTHPSLVPQHAISDNHISDNFHPPLPSIPSTRSRPSSRSESECPIDLDAMCKDPQVTKCFLNYLTQKGQSAGLKLYEMPKTLYMSTKEFKAAGHDDDNEQDSLSGMDSKGKSVDTEHAVDPPPSTTHHLSSHSNIHHHHHHVHPLFISLHSKNSQLLRHFS</sequence>
<dbReference type="Pfam" id="PF00694">
    <property type="entry name" value="Aconitase_C"/>
    <property type="match status" value="1"/>
</dbReference>
<gene>
    <name evidence="9" type="ORF">PCANC_19147</name>
</gene>
<dbReference type="Gene3D" id="3.40.50.12780">
    <property type="entry name" value="N-terminal domain of ligase-like"/>
    <property type="match status" value="1"/>
</dbReference>
<feature type="region of interest" description="Disordered" evidence="5">
    <location>
        <begin position="1312"/>
        <end position="1340"/>
    </location>
</feature>
<dbReference type="GO" id="GO:0005524">
    <property type="term" value="F:ATP binding"/>
    <property type="evidence" value="ECO:0007669"/>
    <property type="project" value="UniProtKB-KW"/>
</dbReference>
<dbReference type="PROSITE" id="PS00455">
    <property type="entry name" value="AMP_BINDING"/>
    <property type="match status" value="1"/>
</dbReference>
<evidence type="ECO:0000259" key="6">
    <source>
        <dbReference type="Pfam" id="PF00501"/>
    </source>
</evidence>
<dbReference type="CDD" id="cd01577">
    <property type="entry name" value="IPMI_Swivel"/>
    <property type="match status" value="1"/>
</dbReference>
<evidence type="ECO:0000313" key="10">
    <source>
        <dbReference type="Proteomes" id="UP000235388"/>
    </source>
</evidence>
<keyword evidence="10" id="KW-1185">Reference proteome</keyword>
<dbReference type="GO" id="GO:0016020">
    <property type="term" value="C:membrane"/>
    <property type="evidence" value="ECO:0007669"/>
    <property type="project" value="TreeGrafter"/>
</dbReference>
<feature type="compositionally biased region" description="Acidic residues" evidence="5">
    <location>
        <begin position="294"/>
        <end position="303"/>
    </location>
</feature>
<comment type="similarity">
    <text evidence="1">Belongs to the aconitase/IPM isomerase family.</text>
</comment>
<dbReference type="OrthoDB" id="2498712at2759"/>
<evidence type="ECO:0000256" key="2">
    <source>
        <dbReference type="ARBA" id="ARBA00022741"/>
    </source>
</evidence>
<dbReference type="InterPro" id="IPR020845">
    <property type="entry name" value="AMP-binding_CS"/>
</dbReference>
<feature type="compositionally biased region" description="Low complexity" evidence="5">
    <location>
        <begin position="1326"/>
        <end position="1336"/>
    </location>
</feature>
<feature type="compositionally biased region" description="Polar residues" evidence="5">
    <location>
        <begin position="701"/>
        <end position="714"/>
    </location>
</feature>
<evidence type="ECO:0000313" key="9">
    <source>
        <dbReference type="EMBL" id="PLW28574.1"/>
    </source>
</evidence>
<protein>
    <recommendedName>
        <fullName evidence="11">AMP-dependent synthetase/ligase domain-containing protein</fullName>
    </recommendedName>
</protein>
<dbReference type="SUPFAM" id="SSF52016">
    <property type="entry name" value="LeuD/IlvD-like"/>
    <property type="match status" value="1"/>
</dbReference>
<accession>A0A2N5TSV8</accession>
<dbReference type="PANTHER" id="PTHR43272">
    <property type="entry name" value="LONG-CHAIN-FATTY-ACID--COA LIGASE"/>
    <property type="match status" value="1"/>
</dbReference>
<dbReference type="Pfam" id="PF00501">
    <property type="entry name" value="AMP-binding"/>
    <property type="match status" value="1"/>
</dbReference>
<dbReference type="InterPro" id="IPR033940">
    <property type="entry name" value="IPMI_Swivel"/>
</dbReference>
<keyword evidence="2" id="KW-0547">Nucleotide-binding</keyword>
<name>A0A2N5TSV8_9BASI</name>
<dbReference type="GO" id="GO:0016829">
    <property type="term" value="F:lyase activity"/>
    <property type="evidence" value="ECO:0007669"/>
    <property type="project" value="UniProtKB-KW"/>
</dbReference>
<comment type="caution">
    <text evidence="9">The sequence shown here is derived from an EMBL/GenBank/DDBJ whole genome shotgun (WGS) entry which is preliminary data.</text>
</comment>
<feature type="domain" description="AMP-dependent synthetase/ligase" evidence="6">
    <location>
        <begin position="850"/>
        <end position="1124"/>
    </location>
</feature>
<evidence type="ECO:0000256" key="1">
    <source>
        <dbReference type="ARBA" id="ARBA00007185"/>
    </source>
</evidence>
<dbReference type="Proteomes" id="UP000235388">
    <property type="component" value="Unassembled WGS sequence"/>
</dbReference>
<evidence type="ECO:0000259" key="8">
    <source>
        <dbReference type="Pfam" id="PF20515"/>
    </source>
</evidence>
<dbReference type="SUPFAM" id="SSF56801">
    <property type="entry name" value="Acetyl-CoA synthetase-like"/>
    <property type="match status" value="1"/>
</dbReference>
<evidence type="ECO:0008006" key="11">
    <source>
        <dbReference type="Google" id="ProtNLM"/>
    </source>
</evidence>
<evidence type="ECO:0000256" key="3">
    <source>
        <dbReference type="ARBA" id="ARBA00022840"/>
    </source>
</evidence>
<dbReference type="InterPro" id="IPR046798">
    <property type="entry name" value="2OG-FeII_Oxy_6"/>
</dbReference>
<proteinExistence type="inferred from homology"/>
<feature type="region of interest" description="Disordered" evidence="5">
    <location>
        <begin position="294"/>
        <end position="318"/>
    </location>
</feature>
<dbReference type="STRING" id="200324.A0A2N5TSV8"/>
<feature type="compositionally biased region" description="Basic and acidic residues" evidence="5">
    <location>
        <begin position="715"/>
        <end position="725"/>
    </location>
</feature>
<dbReference type="InterPro" id="IPR042099">
    <property type="entry name" value="ANL_N_sf"/>
</dbReference>
<feature type="domain" description="Aconitase A/isopropylmalate dehydratase small subunit swivel" evidence="7">
    <location>
        <begin position="110"/>
        <end position="145"/>
    </location>
</feature>
<dbReference type="InterPro" id="IPR000573">
    <property type="entry name" value="AconitaseA/IPMdHydase_ssu_swvl"/>
</dbReference>
<dbReference type="Pfam" id="PF20515">
    <property type="entry name" value="2OG-FeII_Oxy_6"/>
    <property type="match status" value="1"/>
</dbReference>
<keyword evidence="3" id="KW-0067">ATP-binding</keyword>
<organism evidence="9 10">
    <name type="scientific">Puccinia coronata f. sp. avenae</name>
    <dbReference type="NCBI Taxonomy" id="200324"/>
    <lineage>
        <taxon>Eukaryota</taxon>
        <taxon>Fungi</taxon>
        <taxon>Dikarya</taxon>
        <taxon>Basidiomycota</taxon>
        <taxon>Pucciniomycotina</taxon>
        <taxon>Pucciniomycetes</taxon>
        <taxon>Pucciniales</taxon>
        <taxon>Pucciniaceae</taxon>
        <taxon>Puccinia</taxon>
    </lineage>
</organism>
<dbReference type="PANTHER" id="PTHR43272:SF33">
    <property type="entry name" value="AMP-BINDING DOMAIN-CONTAINING PROTEIN-RELATED"/>
    <property type="match status" value="1"/>
</dbReference>
<feature type="domain" description="Tet-like 2OG-Fe(II) oxygenase" evidence="8">
    <location>
        <begin position="375"/>
        <end position="555"/>
    </location>
</feature>
<dbReference type="InterPro" id="IPR015928">
    <property type="entry name" value="Aconitase/3IPM_dehydase_swvl"/>
</dbReference>
<dbReference type="EMBL" id="PGCJ01000440">
    <property type="protein sequence ID" value="PLW28574.1"/>
    <property type="molecule type" value="Genomic_DNA"/>
</dbReference>
<dbReference type="Gene3D" id="3.40.50.980">
    <property type="match status" value="1"/>
</dbReference>
<evidence type="ECO:0000259" key="7">
    <source>
        <dbReference type="Pfam" id="PF00694"/>
    </source>
</evidence>
<reference evidence="9 10" key="1">
    <citation type="submission" date="2017-11" db="EMBL/GenBank/DDBJ databases">
        <title>De novo assembly and phasing of dikaryotic genomes from two isolates of Puccinia coronata f. sp. avenae, the causal agent of oat crown rust.</title>
        <authorList>
            <person name="Miller M.E."/>
            <person name="Zhang Y."/>
            <person name="Omidvar V."/>
            <person name="Sperschneider J."/>
            <person name="Schwessinger B."/>
            <person name="Raley C."/>
            <person name="Palmer J.M."/>
            <person name="Garnica D."/>
            <person name="Upadhyaya N."/>
            <person name="Rathjen J."/>
            <person name="Taylor J.M."/>
            <person name="Park R.F."/>
            <person name="Dodds P.N."/>
            <person name="Hirsch C.D."/>
            <person name="Kianian S.F."/>
            <person name="Figueroa M."/>
        </authorList>
    </citation>
    <scope>NUCLEOTIDE SEQUENCE [LARGE SCALE GENOMIC DNA]</scope>
    <source>
        <strain evidence="9">12NC29</strain>
    </source>
</reference>
<feature type="region of interest" description="Disordered" evidence="5">
    <location>
        <begin position="1389"/>
        <end position="1435"/>
    </location>
</feature>
<feature type="compositionally biased region" description="Low complexity" evidence="5">
    <location>
        <begin position="759"/>
        <end position="776"/>
    </location>
</feature>
<dbReference type="InterPro" id="IPR000873">
    <property type="entry name" value="AMP-dep_synth/lig_dom"/>
</dbReference>